<dbReference type="Proteomes" id="UP000008063">
    <property type="component" value="Unassembled WGS sequence"/>
</dbReference>
<reference evidence="2" key="1">
    <citation type="journal article" date="2011" name="Science">
        <title>The plant cell wall-decomposing machinery underlies the functional diversity of forest fungi.</title>
        <authorList>
            <person name="Eastwood D.C."/>
            <person name="Floudas D."/>
            <person name="Binder M."/>
            <person name="Majcherczyk A."/>
            <person name="Schneider P."/>
            <person name="Aerts A."/>
            <person name="Asiegbu F.O."/>
            <person name="Baker S.E."/>
            <person name="Barry K."/>
            <person name="Bendiksby M."/>
            <person name="Blumentritt M."/>
            <person name="Coutinho P.M."/>
            <person name="Cullen D."/>
            <person name="de Vries R.P."/>
            <person name="Gathman A."/>
            <person name="Goodell B."/>
            <person name="Henrissat B."/>
            <person name="Ihrmark K."/>
            <person name="Kauserud H."/>
            <person name="Kohler A."/>
            <person name="LaButti K."/>
            <person name="Lapidus A."/>
            <person name="Lavin J.L."/>
            <person name="Lee Y.-H."/>
            <person name="Lindquist E."/>
            <person name="Lilly W."/>
            <person name="Lucas S."/>
            <person name="Morin E."/>
            <person name="Murat C."/>
            <person name="Oguiza J.A."/>
            <person name="Park J."/>
            <person name="Pisabarro A.G."/>
            <person name="Riley R."/>
            <person name="Rosling A."/>
            <person name="Salamov A."/>
            <person name="Schmidt O."/>
            <person name="Schmutz J."/>
            <person name="Skrede I."/>
            <person name="Stenlid J."/>
            <person name="Wiebenga A."/>
            <person name="Xie X."/>
            <person name="Kuees U."/>
            <person name="Hibbett D.S."/>
            <person name="Hoffmeister D."/>
            <person name="Hoegberg N."/>
            <person name="Martin F."/>
            <person name="Grigoriev I.V."/>
            <person name="Watkinson S.C."/>
        </authorList>
    </citation>
    <scope>NUCLEOTIDE SEQUENCE [LARGE SCALE GENOMIC DNA]</scope>
    <source>
        <strain evidence="2">strain S7.3</strain>
    </source>
</reference>
<organism evidence="2">
    <name type="scientific">Serpula lacrymans var. lacrymans (strain S7.3)</name>
    <name type="common">Dry rot fungus</name>
    <dbReference type="NCBI Taxonomy" id="936435"/>
    <lineage>
        <taxon>Eukaryota</taxon>
        <taxon>Fungi</taxon>
        <taxon>Dikarya</taxon>
        <taxon>Basidiomycota</taxon>
        <taxon>Agaricomycotina</taxon>
        <taxon>Agaricomycetes</taxon>
        <taxon>Agaricomycetidae</taxon>
        <taxon>Boletales</taxon>
        <taxon>Coniophorineae</taxon>
        <taxon>Serpulaceae</taxon>
        <taxon>Serpula</taxon>
    </lineage>
</organism>
<keyword evidence="2" id="KW-1185">Reference proteome</keyword>
<proteinExistence type="predicted"/>
<dbReference type="InParanoid" id="F8QAL4"/>
<name>F8QAL4_SERL3</name>
<protein>
    <submittedName>
        <fullName evidence="1">Uncharacterized protein</fullName>
    </submittedName>
</protein>
<dbReference type="AlphaFoldDB" id="F8QAL4"/>
<dbReference type="HOGENOM" id="CLU_2777479_0_0_1"/>
<accession>F8QAL4</accession>
<evidence type="ECO:0000313" key="1">
    <source>
        <dbReference type="EMBL" id="EGN94804.1"/>
    </source>
</evidence>
<sequence length="69" mass="7709">MNHLSFTVFFPPCSFAKDRVKSRKIRHSLVKEVGEIGGTTLYRFLALFLPGGSQGIRSMYAFITGPICI</sequence>
<dbReference type="EMBL" id="GL945487">
    <property type="protein sequence ID" value="EGN94804.1"/>
    <property type="molecule type" value="Genomic_DNA"/>
</dbReference>
<gene>
    <name evidence="1" type="ORF">SERLA73DRAFT_143666</name>
</gene>
<evidence type="ECO:0000313" key="2">
    <source>
        <dbReference type="Proteomes" id="UP000008063"/>
    </source>
</evidence>